<evidence type="ECO:0000313" key="2">
    <source>
        <dbReference type="Proteomes" id="UP000499080"/>
    </source>
</evidence>
<accession>A0A4Y2IQT8</accession>
<comment type="caution">
    <text evidence="1">The sequence shown here is derived from an EMBL/GenBank/DDBJ whole genome shotgun (WGS) entry which is preliminary data.</text>
</comment>
<dbReference type="Proteomes" id="UP000499080">
    <property type="component" value="Unassembled WGS sequence"/>
</dbReference>
<sequence length="126" mass="14290">MKKLASTLPAQIFHSINLALCTPALLPFLNLTIDSNLNNSDHFPLIITDNRHNSAHHYYSPKHVYNSADWQKFSSLADITSDIVDNRTVDEELENIISIIKTAGDGSISLAKGTRRRLYKPWWNDI</sequence>
<evidence type="ECO:0008006" key="3">
    <source>
        <dbReference type="Google" id="ProtNLM"/>
    </source>
</evidence>
<reference evidence="1 2" key="1">
    <citation type="journal article" date="2019" name="Sci. Rep.">
        <title>Orb-weaving spider Araneus ventricosus genome elucidates the spidroin gene catalogue.</title>
        <authorList>
            <person name="Kono N."/>
            <person name="Nakamura H."/>
            <person name="Ohtoshi R."/>
            <person name="Moran D.A.P."/>
            <person name="Shinohara A."/>
            <person name="Yoshida Y."/>
            <person name="Fujiwara M."/>
            <person name="Mori M."/>
            <person name="Tomita M."/>
            <person name="Arakawa K."/>
        </authorList>
    </citation>
    <scope>NUCLEOTIDE SEQUENCE [LARGE SCALE GENOMIC DNA]</scope>
</reference>
<dbReference type="AlphaFoldDB" id="A0A4Y2IQT8"/>
<evidence type="ECO:0000313" key="1">
    <source>
        <dbReference type="EMBL" id="GBM80117.1"/>
    </source>
</evidence>
<protein>
    <recommendedName>
        <fullName evidence="3">Endonuclease/exonuclease/phosphatase domain-containing protein</fullName>
    </recommendedName>
</protein>
<name>A0A4Y2IQT8_ARAVE</name>
<dbReference type="EMBL" id="BGPR01002861">
    <property type="protein sequence ID" value="GBM80117.1"/>
    <property type="molecule type" value="Genomic_DNA"/>
</dbReference>
<organism evidence="1 2">
    <name type="scientific">Araneus ventricosus</name>
    <name type="common">Orbweaver spider</name>
    <name type="synonym">Epeira ventricosa</name>
    <dbReference type="NCBI Taxonomy" id="182803"/>
    <lineage>
        <taxon>Eukaryota</taxon>
        <taxon>Metazoa</taxon>
        <taxon>Ecdysozoa</taxon>
        <taxon>Arthropoda</taxon>
        <taxon>Chelicerata</taxon>
        <taxon>Arachnida</taxon>
        <taxon>Araneae</taxon>
        <taxon>Araneomorphae</taxon>
        <taxon>Entelegynae</taxon>
        <taxon>Araneoidea</taxon>
        <taxon>Araneidae</taxon>
        <taxon>Araneus</taxon>
    </lineage>
</organism>
<keyword evidence="2" id="KW-1185">Reference proteome</keyword>
<gene>
    <name evidence="1" type="ORF">AVEN_218279_1</name>
</gene>
<proteinExistence type="predicted"/>